<accession>A0A7X6LRM7</accession>
<dbReference type="InterPro" id="IPR007816">
    <property type="entry name" value="ResB-like_domain"/>
</dbReference>
<keyword evidence="11" id="KW-1185">Reference proteome</keyword>
<evidence type="ECO:0000256" key="1">
    <source>
        <dbReference type="ARBA" id="ARBA00004141"/>
    </source>
</evidence>
<comment type="caution">
    <text evidence="9">The sequence shown here is derived from an EMBL/GenBank/DDBJ whole genome shotgun (WGS) entry which is preliminary data.</text>
</comment>
<feature type="transmembrane region" description="Helical" evidence="6">
    <location>
        <begin position="78"/>
        <end position="96"/>
    </location>
</feature>
<dbReference type="EMBL" id="JBEPNZ010000001">
    <property type="protein sequence ID" value="MET3944972.1"/>
    <property type="molecule type" value="Genomic_DNA"/>
</dbReference>
<reference evidence="9 10" key="1">
    <citation type="submission" date="2020-04" db="EMBL/GenBank/DDBJ databases">
        <title>MicrobeNet Type strains.</title>
        <authorList>
            <person name="Nicholson A.C."/>
        </authorList>
    </citation>
    <scope>NUCLEOTIDE SEQUENCE [LARGE SCALE GENOMIC DNA]</scope>
    <source>
        <strain evidence="9 10">ATCC 700355</strain>
    </source>
</reference>
<evidence type="ECO:0000313" key="11">
    <source>
        <dbReference type="Proteomes" id="UP001549139"/>
    </source>
</evidence>
<evidence type="ECO:0000313" key="8">
    <source>
        <dbReference type="EMBL" id="MET3944972.1"/>
    </source>
</evidence>
<evidence type="ECO:0000256" key="6">
    <source>
        <dbReference type="SAM" id="Phobius"/>
    </source>
</evidence>
<feature type="transmembrane region" description="Helical" evidence="6">
    <location>
        <begin position="471"/>
        <end position="490"/>
    </location>
</feature>
<proteinExistence type="predicted"/>
<feature type="transmembrane region" description="Helical" evidence="6">
    <location>
        <begin position="176"/>
        <end position="196"/>
    </location>
</feature>
<sequence length="565" mass="62940">MRTALTWLKRALRKAWHWLTSMRTALMLLFLLALASIPGALLPQRTVSSSLVDDYLKANPATGPIYDRLQLFDVFESTWFLAIVTLLMISLIGCIIPRSIDHWRAYNATPTRAPKYLGRMPYHAEGTVEGTPEDVEKQLRKQLKRWHIATYQPEQDRAGVFSLSAERGYTRELMNLIFHIGIVAMILTFVAGRMVFYEGQVIVVTNSEAESAVPVEQSRVFCNTSPANFDVFRAGPLFDGTGLTEFCFESQNFRATYLNNGQANNFSSDITYTDDLTAPQDQWKSTTLAVNHPLRLGGDRVYLQGHGFAPQVTLTWPNGETRTQMVQFRPTDVFTFLSSGVMRFDPPAGMYPDLEERRKHQIAVEGNFAPTARWSGPNGDQLQSAFPSMDDPAMSVDLYVGDAGLDTGRPQNVFVLDQSLVADGRLEKVQRVQLSPGEETTVDTGDGEVKVRFDGAAEYANYQISRDPTQVLALISTAIMLGALAGSLAIKRRRIWVRLRPRTSDVGDAKEGTSEMMTEVEIAGLARTDRAGWGREFHDIADAILGTNNADNRDNAGEFDPYDLG</sequence>
<protein>
    <submittedName>
        <fullName evidence="8 9">Cytochrome c biogenesis protein</fullName>
    </submittedName>
</protein>
<dbReference type="EMBL" id="JAAXPF010000003">
    <property type="protein sequence ID" value="NKY68555.1"/>
    <property type="molecule type" value="Genomic_DNA"/>
</dbReference>
<evidence type="ECO:0000256" key="4">
    <source>
        <dbReference type="ARBA" id="ARBA00022989"/>
    </source>
</evidence>
<keyword evidence="3" id="KW-0201">Cytochrome c-type biogenesis</keyword>
<feature type="domain" description="ResB-like" evidence="7">
    <location>
        <begin position="22"/>
        <end position="538"/>
    </location>
</feature>
<dbReference type="PANTHER" id="PTHR31566">
    <property type="entry name" value="CYTOCHROME C BIOGENESIS PROTEIN CCS1, CHLOROPLASTIC"/>
    <property type="match status" value="1"/>
</dbReference>
<dbReference type="Proteomes" id="UP001549139">
    <property type="component" value="Unassembled WGS sequence"/>
</dbReference>
<dbReference type="InterPro" id="IPR023494">
    <property type="entry name" value="Cyt_c_bgen_Ccs1/CcsB/ResB"/>
</dbReference>
<dbReference type="Pfam" id="PF05140">
    <property type="entry name" value="ResB"/>
    <property type="match status" value="1"/>
</dbReference>
<keyword evidence="2 6" id="KW-0812">Transmembrane</keyword>
<dbReference type="PANTHER" id="PTHR31566:SF0">
    <property type="entry name" value="CYTOCHROME C BIOGENESIS PROTEIN CCS1, CHLOROPLASTIC"/>
    <property type="match status" value="1"/>
</dbReference>
<evidence type="ECO:0000256" key="5">
    <source>
        <dbReference type="ARBA" id="ARBA00023136"/>
    </source>
</evidence>
<keyword evidence="5 6" id="KW-0472">Membrane</keyword>
<evidence type="ECO:0000313" key="9">
    <source>
        <dbReference type="EMBL" id="NKY68555.1"/>
    </source>
</evidence>
<evidence type="ECO:0000313" key="10">
    <source>
        <dbReference type="Proteomes" id="UP000554284"/>
    </source>
</evidence>
<dbReference type="RefSeq" id="WP_168684144.1">
    <property type="nucleotide sequence ID" value="NZ_JAAXPF010000003.1"/>
</dbReference>
<name>A0A7X6LRM7_9CORY</name>
<gene>
    <name evidence="9" type="ORF">HF989_04100</name>
    <name evidence="8" type="ORF">JOF50_001771</name>
</gene>
<reference evidence="8 11" key="2">
    <citation type="submission" date="2024-06" db="EMBL/GenBank/DDBJ databases">
        <title>Sequencing the genomes of 1000 actinobacteria strains.</title>
        <authorList>
            <person name="Klenk H.-P."/>
        </authorList>
    </citation>
    <scope>NUCLEOTIDE SEQUENCE [LARGE SCALE GENOMIC DNA]</scope>
    <source>
        <strain evidence="8 11">DSM 44265</strain>
    </source>
</reference>
<evidence type="ECO:0000256" key="3">
    <source>
        <dbReference type="ARBA" id="ARBA00022748"/>
    </source>
</evidence>
<keyword evidence="4 6" id="KW-1133">Transmembrane helix</keyword>
<dbReference type="AlphaFoldDB" id="A0A7X6LRM7"/>
<evidence type="ECO:0000256" key="2">
    <source>
        <dbReference type="ARBA" id="ARBA00022692"/>
    </source>
</evidence>
<evidence type="ECO:0000259" key="7">
    <source>
        <dbReference type="Pfam" id="PF05140"/>
    </source>
</evidence>
<comment type="subcellular location">
    <subcellularLocation>
        <location evidence="1">Membrane</location>
        <topology evidence="1">Multi-pass membrane protein</topology>
    </subcellularLocation>
</comment>
<dbReference type="GO" id="GO:0017004">
    <property type="term" value="P:cytochrome complex assembly"/>
    <property type="evidence" value="ECO:0007669"/>
    <property type="project" value="UniProtKB-KW"/>
</dbReference>
<dbReference type="GO" id="GO:0016020">
    <property type="term" value="C:membrane"/>
    <property type="evidence" value="ECO:0007669"/>
    <property type="project" value="UniProtKB-SubCell"/>
</dbReference>
<organism evidence="9 10">
    <name type="scientific">Corynebacterium mucifaciens</name>
    <dbReference type="NCBI Taxonomy" id="57171"/>
    <lineage>
        <taxon>Bacteria</taxon>
        <taxon>Bacillati</taxon>
        <taxon>Actinomycetota</taxon>
        <taxon>Actinomycetes</taxon>
        <taxon>Mycobacteriales</taxon>
        <taxon>Corynebacteriaceae</taxon>
        <taxon>Corynebacterium</taxon>
    </lineage>
</organism>
<dbReference type="Proteomes" id="UP000554284">
    <property type="component" value="Unassembled WGS sequence"/>
</dbReference>